<dbReference type="GO" id="GO:0004746">
    <property type="term" value="F:riboflavin synthase activity"/>
    <property type="evidence" value="ECO:0007669"/>
    <property type="project" value="UniProtKB-UniRule"/>
</dbReference>
<dbReference type="NCBIfam" id="TIGR00187">
    <property type="entry name" value="ribE"/>
    <property type="match status" value="1"/>
</dbReference>
<dbReference type="FunFam" id="2.40.30.20:FF:000004">
    <property type="entry name" value="Riboflavin synthase, alpha subunit"/>
    <property type="match status" value="1"/>
</dbReference>
<accession>A0A6N8JMU0</accession>
<evidence type="ECO:0000256" key="11">
    <source>
        <dbReference type="PROSITE-ProRule" id="PRU00524"/>
    </source>
</evidence>
<evidence type="ECO:0000256" key="9">
    <source>
        <dbReference type="ARBA" id="ARBA00022737"/>
    </source>
</evidence>
<feature type="domain" description="Lumazine-binding" evidence="12">
    <location>
        <begin position="97"/>
        <end position="193"/>
    </location>
</feature>
<dbReference type="Proteomes" id="UP000463388">
    <property type="component" value="Unassembled WGS sequence"/>
</dbReference>
<evidence type="ECO:0000256" key="8">
    <source>
        <dbReference type="ARBA" id="ARBA00022679"/>
    </source>
</evidence>
<comment type="caution">
    <text evidence="13">The sequence shown here is derived from an EMBL/GenBank/DDBJ whole genome shotgun (WGS) entry which is preliminary data.</text>
</comment>
<dbReference type="OrthoDB" id="9788537at2"/>
<protein>
    <recommendedName>
        <fullName evidence="6 10">Riboflavin synthase</fullName>
        <ecNumber evidence="5 10">2.5.1.9</ecNumber>
    </recommendedName>
</protein>
<dbReference type="InterPro" id="IPR001783">
    <property type="entry name" value="Lumazine-bd"/>
</dbReference>
<dbReference type="EC" id="2.5.1.9" evidence="5 10"/>
<dbReference type="InterPro" id="IPR023366">
    <property type="entry name" value="ATP_synth_asu-like_sf"/>
</dbReference>
<dbReference type="GO" id="GO:0009231">
    <property type="term" value="P:riboflavin biosynthetic process"/>
    <property type="evidence" value="ECO:0007669"/>
    <property type="project" value="UniProtKB-KW"/>
</dbReference>
<sequence>MFTGIVEEVGTVRALRRGAHSATLSIDARTVLENTRLGDSIAVNGVCLTVTSLGPNQFNADVMHETLRHSNLGSLHAGSPVNLERAMAADGRFGGHVVSGHIDAVGTIRRIQRDDNAVWYTIDADEGTLRHIIMKGSIAIDGISLTVARLASDSFSVSIIPHTRAETTLPTKQIGDEVNLETDLIGKYVERFLAMPSPPPSTAVDSGGITRSFLATHGF</sequence>
<evidence type="ECO:0000256" key="1">
    <source>
        <dbReference type="ARBA" id="ARBA00000968"/>
    </source>
</evidence>
<evidence type="ECO:0000313" key="13">
    <source>
        <dbReference type="EMBL" id="MVX60339.1"/>
    </source>
</evidence>
<evidence type="ECO:0000256" key="10">
    <source>
        <dbReference type="NCBIfam" id="TIGR00187"/>
    </source>
</evidence>
<evidence type="ECO:0000256" key="3">
    <source>
        <dbReference type="ARBA" id="ARBA00004887"/>
    </source>
</evidence>
<dbReference type="NCBIfam" id="NF006767">
    <property type="entry name" value="PRK09289.1"/>
    <property type="match status" value="1"/>
</dbReference>
<evidence type="ECO:0000256" key="7">
    <source>
        <dbReference type="ARBA" id="ARBA00022619"/>
    </source>
</evidence>
<dbReference type="PROSITE" id="PS51177">
    <property type="entry name" value="LUMAZINE_BIND"/>
    <property type="match status" value="2"/>
</dbReference>
<organism evidence="13 14">
    <name type="scientific">Adlercreutzia mucosicola</name>
    <dbReference type="NCBI Taxonomy" id="580026"/>
    <lineage>
        <taxon>Bacteria</taxon>
        <taxon>Bacillati</taxon>
        <taxon>Actinomycetota</taxon>
        <taxon>Coriobacteriia</taxon>
        <taxon>Eggerthellales</taxon>
        <taxon>Eggerthellaceae</taxon>
        <taxon>Adlercreutzia</taxon>
    </lineage>
</organism>
<evidence type="ECO:0000256" key="5">
    <source>
        <dbReference type="ARBA" id="ARBA00012827"/>
    </source>
</evidence>
<dbReference type="SUPFAM" id="SSF63380">
    <property type="entry name" value="Riboflavin synthase domain-like"/>
    <property type="match status" value="2"/>
</dbReference>
<dbReference type="InterPro" id="IPR026017">
    <property type="entry name" value="Lumazine-bd_dom"/>
</dbReference>
<keyword evidence="9" id="KW-0677">Repeat</keyword>
<keyword evidence="14" id="KW-1185">Reference proteome</keyword>
<dbReference type="Gene3D" id="2.40.30.20">
    <property type="match status" value="2"/>
</dbReference>
<feature type="domain" description="Lumazine-binding" evidence="12">
    <location>
        <begin position="1"/>
        <end position="96"/>
    </location>
</feature>
<comment type="function">
    <text evidence="2">Catalyzes the dismutation of two molecules of 6,7-dimethyl-8-ribityllumazine, resulting in the formation of riboflavin and 5-amino-6-(D-ribitylamino)uracil.</text>
</comment>
<comment type="catalytic activity">
    <reaction evidence="1">
        <text>2 6,7-dimethyl-8-(1-D-ribityl)lumazine + H(+) = 5-amino-6-(D-ribitylamino)uracil + riboflavin</text>
        <dbReference type="Rhea" id="RHEA:20772"/>
        <dbReference type="ChEBI" id="CHEBI:15378"/>
        <dbReference type="ChEBI" id="CHEBI:15934"/>
        <dbReference type="ChEBI" id="CHEBI:57986"/>
        <dbReference type="ChEBI" id="CHEBI:58201"/>
        <dbReference type="EC" id="2.5.1.9"/>
    </reaction>
</comment>
<proteinExistence type="predicted"/>
<gene>
    <name evidence="13" type="primary">ribE</name>
    <name evidence="13" type="ORF">GKZ27_02520</name>
</gene>
<dbReference type="EMBL" id="WSRR01000003">
    <property type="protein sequence ID" value="MVX60339.1"/>
    <property type="molecule type" value="Genomic_DNA"/>
</dbReference>
<reference evidence="13 14" key="1">
    <citation type="submission" date="2019-12" db="EMBL/GenBank/DDBJ databases">
        <title>Microbes associate with the intestines of laboratory mice.</title>
        <authorList>
            <person name="Navarre W."/>
            <person name="Wong E."/>
        </authorList>
    </citation>
    <scope>NUCLEOTIDE SEQUENCE [LARGE SCALE GENOMIC DNA]</scope>
    <source>
        <strain evidence="13 14">NM66_B29</strain>
    </source>
</reference>
<dbReference type="PANTHER" id="PTHR21098:SF12">
    <property type="entry name" value="RIBOFLAVIN SYNTHASE"/>
    <property type="match status" value="1"/>
</dbReference>
<feature type="repeat" description="Lumazine-binding" evidence="11">
    <location>
        <begin position="97"/>
        <end position="193"/>
    </location>
</feature>
<dbReference type="InterPro" id="IPR017938">
    <property type="entry name" value="Riboflavin_synthase-like_b-brl"/>
</dbReference>
<dbReference type="RefSeq" id="WP_160344814.1">
    <property type="nucleotide sequence ID" value="NZ_WSRR01000003.1"/>
</dbReference>
<dbReference type="AlphaFoldDB" id="A0A6N8JMU0"/>
<evidence type="ECO:0000256" key="6">
    <source>
        <dbReference type="ARBA" id="ARBA00013950"/>
    </source>
</evidence>
<dbReference type="PIRSF" id="PIRSF000498">
    <property type="entry name" value="Riboflavin_syn_A"/>
    <property type="match status" value="1"/>
</dbReference>
<dbReference type="CDD" id="cd00402">
    <property type="entry name" value="Riboflavin_synthase_like"/>
    <property type="match status" value="1"/>
</dbReference>
<evidence type="ECO:0000256" key="4">
    <source>
        <dbReference type="ARBA" id="ARBA00011233"/>
    </source>
</evidence>
<comment type="pathway">
    <text evidence="3">Cofactor biosynthesis; riboflavin biosynthesis; riboflavin from 2-hydroxy-3-oxobutyl phosphate and 5-amino-6-(D-ribitylamino)uracil: step 2/2.</text>
</comment>
<evidence type="ECO:0000259" key="12">
    <source>
        <dbReference type="PROSITE" id="PS51177"/>
    </source>
</evidence>
<dbReference type="NCBIfam" id="NF009566">
    <property type="entry name" value="PRK13020.1"/>
    <property type="match status" value="1"/>
</dbReference>
<name>A0A6N8JMU0_9ACTN</name>
<evidence type="ECO:0000313" key="14">
    <source>
        <dbReference type="Proteomes" id="UP000463388"/>
    </source>
</evidence>
<dbReference type="PANTHER" id="PTHR21098">
    <property type="entry name" value="RIBOFLAVIN SYNTHASE ALPHA CHAIN"/>
    <property type="match status" value="1"/>
</dbReference>
<dbReference type="FunFam" id="2.40.30.20:FF:000003">
    <property type="entry name" value="Riboflavin synthase, alpha subunit"/>
    <property type="match status" value="1"/>
</dbReference>
<evidence type="ECO:0000256" key="2">
    <source>
        <dbReference type="ARBA" id="ARBA00002803"/>
    </source>
</evidence>
<comment type="subunit">
    <text evidence="4">Homotrimer.</text>
</comment>
<keyword evidence="7" id="KW-0686">Riboflavin biosynthesis</keyword>
<feature type="repeat" description="Lumazine-binding" evidence="11">
    <location>
        <begin position="1"/>
        <end position="96"/>
    </location>
</feature>
<dbReference type="Pfam" id="PF00677">
    <property type="entry name" value="Lum_binding"/>
    <property type="match status" value="2"/>
</dbReference>
<keyword evidence="8 13" id="KW-0808">Transferase</keyword>